<dbReference type="PANTHER" id="PTHR24321">
    <property type="entry name" value="DEHYDROGENASES, SHORT CHAIN"/>
    <property type="match status" value="1"/>
</dbReference>
<organism evidence="3 4">
    <name type="scientific">Candidatus Gottesmanbacteria bacterium GW2011_GWA2_44_17</name>
    <dbReference type="NCBI Taxonomy" id="1618444"/>
    <lineage>
        <taxon>Bacteria</taxon>
        <taxon>Candidatus Gottesmaniibacteriota</taxon>
    </lineage>
</organism>
<dbReference type="FunFam" id="3.40.50.720:FF:000084">
    <property type="entry name" value="Short-chain dehydrogenase reductase"/>
    <property type="match status" value="1"/>
</dbReference>
<dbReference type="PRINTS" id="PR00080">
    <property type="entry name" value="SDRFAMILY"/>
</dbReference>
<dbReference type="Gene3D" id="3.40.50.720">
    <property type="entry name" value="NAD(P)-binding Rossmann-like Domain"/>
    <property type="match status" value="1"/>
</dbReference>
<dbReference type="PANTHER" id="PTHR24321:SF8">
    <property type="entry name" value="ESTRADIOL 17-BETA-DEHYDROGENASE 8-RELATED"/>
    <property type="match status" value="1"/>
</dbReference>
<dbReference type="AlphaFoldDB" id="A0A0G1JPL8"/>
<dbReference type="Proteomes" id="UP000034063">
    <property type="component" value="Unassembled WGS sequence"/>
</dbReference>
<gene>
    <name evidence="3" type="ORF">UW37_C0037G0002</name>
</gene>
<protein>
    <submittedName>
        <fullName evidence="3">Glucose 1-dehydrogenase</fullName>
    </submittedName>
</protein>
<dbReference type="PROSITE" id="PS00061">
    <property type="entry name" value="ADH_SHORT"/>
    <property type="match status" value="1"/>
</dbReference>
<accession>A0A0G1JPL8</accession>
<proteinExistence type="inferred from homology"/>
<reference evidence="3 4" key="1">
    <citation type="journal article" date="2015" name="Nature">
        <title>rRNA introns, odd ribosomes, and small enigmatic genomes across a large radiation of phyla.</title>
        <authorList>
            <person name="Brown C.T."/>
            <person name="Hug L.A."/>
            <person name="Thomas B.C."/>
            <person name="Sharon I."/>
            <person name="Castelle C.J."/>
            <person name="Singh A."/>
            <person name="Wilkins M.J."/>
            <person name="Williams K.H."/>
            <person name="Banfield J.F."/>
        </authorList>
    </citation>
    <scope>NUCLEOTIDE SEQUENCE [LARGE SCALE GENOMIC DNA]</scope>
</reference>
<evidence type="ECO:0000256" key="2">
    <source>
        <dbReference type="ARBA" id="ARBA00023002"/>
    </source>
</evidence>
<sequence length="245" mass="26544">MKLHNKVAIITGSSRGIGKATAMLFAKEGARVVINYKTHKKEGQAVASSIGKDRSLLIQADITKEENVKMMVSETIKKFGKIDILINNAGEILRPGDWKSDIDTWHKTLDINLTSAWLMTKEVIPHILKNSSGSIVNVVSVYGFLGAAAVLAYTSAKAGLITMTKSFAKEFAPTIRVNAVAPSNVTTDMTKGAGKELIEQFQLQTPLKRIAKPEELARAILFLASDDASYITGHILVVDGGYSLK</sequence>
<dbReference type="SUPFAM" id="SSF51735">
    <property type="entry name" value="NAD(P)-binding Rossmann-fold domains"/>
    <property type="match status" value="1"/>
</dbReference>
<dbReference type="NCBIfam" id="NF005559">
    <property type="entry name" value="PRK07231.1"/>
    <property type="match status" value="1"/>
</dbReference>
<dbReference type="InterPro" id="IPR036291">
    <property type="entry name" value="NAD(P)-bd_dom_sf"/>
</dbReference>
<dbReference type="InterPro" id="IPR002347">
    <property type="entry name" value="SDR_fam"/>
</dbReference>
<dbReference type="EMBL" id="LCIB01000037">
    <property type="protein sequence ID" value="KKT45912.1"/>
    <property type="molecule type" value="Genomic_DNA"/>
</dbReference>
<dbReference type="PRINTS" id="PR00081">
    <property type="entry name" value="GDHRDH"/>
</dbReference>
<evidence type="ECO:0000313" key="3">
    <source>
        <dbReference type="EMBL" id="KKT45912.1"/>
    </source>
</evidence>
<dbReference type="InterPro" id="IPR020904">
    <property type="entry name" value="Sc_DH/Rdtase_CS"/>
</dbReference>
<dbReference type="Pfam" id="PF13561">
    <property type="entry name" value="adh_short_C2"/>
    <property type="match status" value="1"/>
</dbReference>
<comment type="similarity">
    <text evidence="1">Belongs to the short-chain dehydrogenases/reductases (SDR) family.</text>
</comment>
<keyword evidence="2" id="KW-0560">Oxidoreductase</keyword>
<name>A0A0G1JPL8_9BACT</name>
<dbReference type="GO" id="GO:0016491">
    <property type="term" value="F:oxidoreductase activity"/>
    <property type="evidence" value="ECO:0007669"/>
    <property type="project" value="UniProtKB-KW"/>
</dbReference>
<evidence type="ECO:0000313" key="4">
    <source>
        <dbReference type="Proteomes" id="UP000034063"/>
    </source>
</evidence>
<comment type="caution">
    <text evidence="3">The sequence shown here is derived from an EMBL/GenBank/DDBJ whole genome shotgun (WGS) entry which is preliminary data.</text>
</comment>
<evidence type="ECO:0000256" key="1">
    <source>
        <dbReference type="ARBA" id="ARBA00006484"/>
    </source>
</evidence>
<dbReference type="CDD" id="cd05233">
    <property type="entry name" value="SDR_c"/>
    <property type="match status" value="1"/>
</dbReference>